<feature type="region of interest" description="Disordered" evidence="1">
    <location>
        <begin position="86"/>
        <end position="112"/>
    </location>
</feature>
<accession>A0A843U8V7</accession>
<dbReference type="EMBL" id="NMUH01000483">
    <property type="protein sequence ID" value="MQL79921.1"/>
    <property type="molecule type" value="Genomic_DNA"/>
</dbReference>
<name>A0A843U8V7_COLES</name>
<reference evidence="2" key="1">
    <citation type="submission" date="2017-07" db="EMBL/GenBank/DDBJ databases">
        <title>Taro Niue Genome Assembly and Annotation.</title>
        <authorList>
            <person name="Atibalentja N."/>
            <person name="Keating K."/>
            <person name="Fields C.J."/>
        </authorList>
    </citation>
    <scope>NUCLEOTIDE SEQUENCE</scope>
    <source>
        <strain evidence="2">Niue_2</strain>
        <tissue evidence="2">Leaf</tissue>
    </source>
</reference>
<proteinExistence type="predicted"/>
<dbReference type="Proteomes" id="UP000652761">
    <property type="component" value="Unassembled WGS sequence"/>
</dbReference>
<organism evidence="2 3">
    <name type="scientific">Colocasia esculenta</name>
    <name type="common">Wild taro</name>
    <name type="synonym">Arum esculentum</name>
    <dbReference type="NCBI Taxonomy" id="4460"/>
    <lineage>
        <taxon>Eukaryota</taxon>
        <taxon>Viridiplantae</taxon>
        <taxon>Streptophyta</taxon>
        <taxon>Embryophyta</taxon>
        <taxon>Tracheophyta</taxon>
        <taxon>Spermatophyta</taxon>
        <taxon>Magnoliopsida</taxon>
        <taxon>Liliopsida</taxon>
        <taxon>Araceae</taxon>
        <taxon>Aroideae</taxon>
        <taxon>Colocasieae</taxon>
        <taxon>Colocasia</taxon>
    </lineage>
</organism>
<evidence type="ECO:0000256" key="1">
    <source>
        <dbReference type="SAM" id="MobiDB-lite"/>
    </source>
</evidence>
<gene>
    <name evidence="2" type="ORF">Taro_012370</name>
</gene>
<sequence>MLPVTSPLEEGEVLQRTVGEDDGTDFHPRVEFFLLLALVFAGTKGNISINACGAEIVAEMMEMGPSVAVFPSAATQAGAEDAPCGVMTAPLLSEPSEPLTAAGGNAPQPPFAPASPVGLASFPSHGVL</sequence>
<comment type="caution">
    <text evidence="2">The sequence shown here is derived from an EMBL/GenBank/DDBJ whole genome shotgun (WGS) entry which is preliminary data.</text>
</comment>
<protein>
    <submittedName>
        <fullName evidence="2">Uncharacterized protein</fullName>
    </submittedName>
</protein>
<evidence type="ECO:0000313" key="2">
    <source>
        <dbReference type="EMBL" id="MQL79921.1"/>
    </source>
</evidence>
<dbReference type="AlphaFoldDB" id="A0A843U8V7"/>
<keyword evidence="3" id="KW-1185">Reference proteome</keyword>
<evidence type="ECO:0000313" key="3">
    <source>
        <dbReference type="Proteomes" id="UP000652761"/>
    </source>
</evidence>